<evidence type="ECO:0000313" key="5">
    <source>
        <dbReference type="Proteomes" id="UP001303373"/>
    </source>
</evidence>
<feature type="compositionally biased region" description="Polar residues" evidence="1">
    <location>
        <begin position="715"/>
        <end position="731"/>
    </location>
</feature>
<accession>A0AAQ3M3A2</accession>
<dbReference type="InterPro" id="IPR011043">
    <property type="entry name" value="Gal_Oxase/kelch_b-propeller"/>
</dbReference>
<protein>
    <recommendedName>
        <fullName evidence="6">Galactose oxidase/kelch, beta-propeller</fullName>
    </recommendedName>
</protein>
<keyword evidence="2" id="KW-0472">Membrane</keyword>
<dbReference type="Gene3D" id="2.120.10.80">
    <property type="entry name" value="Kelch-type beta propeller"/>
    <property type="match status" value="1"/>
</dbReference>
<feature type="transmembrane region" description="Helical" evidence="2">
    <location>
        <begin position="449"/>
        <end position="472"/>
    </location>
</feature>
<dbReference type="AlphaFoldDB" id="A0AAQ3M3A2"/>
<evidence type="ECO:0000256" key="1">
    <source>
        <dbReference type="SAM" id="MobiDB-lite"/>
    </source>
</evidence>
<organism evidence="4 5">
    <name type="scientific">Acrodontium crateriforme</name>
    <dbReference type="NCBI Taxonomy" id="150365"/>
    <lineage>
        <taxon>Eukaryota</taxon>
        <taxon>Fungi</taxon>
        <taxon>Dikarya</taxon>
        <taxon>Ascomycota</taxon>
        <taxon>Pezizomycotina</taxon>
        <taxon>Dothideomycetes</taxon>
        <taxon>Dothideomycetidae</taxon>
        <taxon>Mycosphaerellales</taxon>
        <taxon>Teratosphaeriaceae</taxon>
        <taxon>Acrodontium</taxon>
    </lineage>
</organism>
<keyword evidence="5" id="KW-1185">Reference proteome</keyword>
<feature type="compositionally biased region" description="Polar residues" evidence="1">
    <location>
        <begin position="790"/>
        <end position="804"/>
    </location>
</feature>
<evidence type="ECO:0000256" key="2">
    <source>
        <dbReference type="SAM" id="Phobius"/>
    </source>
</evidence>
<feature type="region of interest" description="Disordered" evidence="1">
    <location>
        <begin position="912"/>
        <end position="958"/>
    </location>
</feature>
<feature type="compositionally biased region" description="Low complexity" evidence="1">
    <location>
        <begin position="754"/>
        <end position="789"/>
    </location>
</feature>
<feature type="region of interest" description="Disordered" evidence="1">
    <location>
        <begin position="744"/>
        <end position="805"/>
    </location>
</feature>
<reference evidence="4 5" key="1">
    <citation type="submission" date="2023-11" db="EMBL/GenBank/DDBJ databases">
        <title>An acidophilic fungus is an integral part of prey digestion in a carnivorous sundew plant.</title>
        <authorList>
            <person name="Tsai I.J."/>
        </authorList>
    </citation>
    <scope>NUCLEOTIDE SEQUENCE [LARGE SCALE GENOMIC DNA]</scope>
    <source>
        <strain evidence="4">169a</strain>
    </source>
</reference>
<feature type="region of interest" description="Disordered" evidence="1">
    <location>
        <begin position="683"/>
        <end position="731"/>
    </location>
</feature>
<evidence type="ECO:0000313" key="4">
    <source>
        <dbReference type="EMBL" id="WPH01017.1"/>
    </source>
</evidence>
<keyword evidence="2" id="KW-1133">Transmembrane helix</keyword>
<feature type="region of interest" description="Disordered" evidence="1">
    <location>
        <begin position="636"/>
        <end position="659"/>
    </location>
</feature>
<evidence type="ECO:0000256" key="3">
    <source>
        <dbReference type="SAM" id="SignalP"/>
    </source>
</evidence>
<keyword evidence="2" id="KW-0812">Transmembrane</keyword>
<dbReference type="SUPFAM" id="SSF50965">
    <property type="entry name" value="Galactose oxidase, central domain"/>
    <property type="match status" value="1"/>
</dbReference>
<name>A0AAQ3M3A2_9PEZI</name>
<gene>
    <name evidence="4" type="ORF">R9X50_00385100</name>
</gene>
<keyword evidence="3" id="KW-0732">Signal</keyword>
<feature type="chain" id="PRO_5042928501" description="Galactose oxidase/kelch, beta-propeller" evidence="3">
    <location>
        <begin position="22"/>
        <end position="1133"/>
    </location>
</feature>
<dbReference type="Proteomes" id="UP001303373">
    <property type="component" value="Chromosome 5"/>
</dbReference>
<proteinExistence type="predicted"/>
<sequence>MKRRRLGVGLLALVNTGAASTALPYNPARLFASANSSTAYAFQPTTDGQFSFSSLDLAAGVSRSNQSFTTLSTSLPFLKTNSPMGFTPIFDGHGNFDVVAGDCTKGPKGLEAWRWTVQTENQKSDPSGATWTQMQVSNQGLEDVACGANFLASGISFSEIVNDDGSNTNIYVFGGMCPSNSDASASSWIDSASYSNYMLDLSPAGSNDGNIQFNLGQAESQGPPIPEAGFTITPLPPNSGGNSTGGPGTQQQNFILIGGHTQQAFINMSQVAVYSLPQNTWTFVPVASSQTAKADLAVRQNIQEVQPRSGHTAVLSEDGQSVIVFGGWVGDVSTPATPQLAILDLGTSSGSNGAWTWSTPSGDTSSSGLTSGSGIYGHGAAMLPGGVMMVVGGNSISSASSSRRKRQKRASNSQIYLFNVTSQSWIDTYVPPDSLLDQENPSSSKNQQVGLGAGLGVGGAVLLSLIILYFWYRRRLRKSREERAQAMFSELQNSSYPQGVNQPFLQYNPSEKGLLSRNPSSWSDMEIPSVYDISPQAETENIPEKRNLIGSTGLALDLPSPTRGLRKVSAGKSYLYHSTPRFDERSAAGSRGGIHPIAEHENEDGTESKTAAIGHAMLNNAERKLLELQNVLATNDPSAEPNPLGSHPVVAESRVSGGTVRKGPCLMKGARRTPVAELEDTSNWYEGQGYDDSSYAMSDHTDGRTSPSKTDDRTSSMMSDGSQYSTYSGTSIQRTMSMRTASIMQAAAQRETSVRSFESSRSGSRRGPLGPRSDSSSPNRPPRSMSTSPTHYSSHTQSSANDTSIGMVGSDLESYATAKSNFVHLQNQGQALLAANNYVNSFDDRSNSTSPASIHGRLAPSYLIPQPLQSSVSRRRPNGLLGSLRRALNVVSGERGGMGYDESVQYTEHAQDNLIQSSVRDRVGPVQRRATSDGGGPNRLLSQKRGRKDWEPYLDEPDTGDWGDSIAVAPSILLTEEEWDIESAAKQRDVQVMFSVPKSRLRVVNADMDRASLRSISEGGLSRTESMRHAAEEETLLYRPQSYRREDVASLRGSASMQILRPPSDVSSLRGSSSAQALRSVGSCSTIIPAKRAPLSPMPTIHMEESMVDSRVEDYYDDKLAVFGSSLGRPKGP</sequence>
<feature type="compositionally biased region" description="Basic and acidic residues" evidence="1">
    <location>
        <begin position="699"/>
        <end position="714"/>
    </location>
</feature>
<dbReference type="InterPro" id="IPR015915">
    <property type="entry name" value="Kelch-typ_b-propeller"/>
</dbReference>
<dbReference type="EMBL" id="CP138584">
    <property type="protein sequence ID" value="WPH01017.1"/>
    <property type="molecule type" value="Genomic_DNA"/>
</dbReference>
<feature type="signal peptide" evidence="3">
    <location>
        <begin position="1"/>
        <end position="21"/>
    </location>
</feature>
<evidence type="ECO:0008006" key="6">
    <source>
        <dbReference type="Google" id="ProtNLM"/>
    </source>
</evidence>